<evidence type="ECO:0000313" key="2">
    <source>
        <dbReference type="EMBL" id="KAL2826240.1"/>
    </source>
</evidence>
<organism evidence="2 3">
    <name type="scientific">Aspergillus cavernicola</name>
    <dbReference type="NCBI Taxonomy" id="176166"/>
    <lineage>
        <taxon>Eukaryota</taxon>
        <taxon>Fungi</taxon>
        <taxon>Dikarya</taxon>
        <taxon>Ascomycota</taxon>
        <taxon>Pezizomycotina</taxon>
        <taxon>Eurotiomycetes</taxon>
        <taxon>Eurotiomycetidae</taxon>
        <taxon>Eurotiales</taxon>
        <taxon>Aspergillaceae</taxon>
        <taxon>Aspergillus</taxon>
        <taxon>Aspergillus subgen. Nidulantes</taxon>
    </lineage>
</organism>
<proteinExistence type="predicted"/>
<dbReference type="InterPro" id="IPR021889">
    <property type="entry name" value="DUF3500"/>
</dbReference>
<dbReference type="EMBL" id="JBFXLS010000031">
    <property type="protein sequence ID" value="KAL2826240.1"/>
    <property type="molecule type" value="Genomic_DNA"/>
</dbReference>
<feature type="region of interest" description="Disordered" evidence="1">
    <location>
        <begin position="1"/>
        <end position="25"/>
    </location>
</feature>
<gene>
    <name evidence="2" type="ORF">BDW59DRAFT_161077</name>
</gene>
<evidence type="ECO:0000256" key="1">
    <source>
        <dbReference type="SAM" id="MobiDB-lite"/>
    </source>
</evidence>
<accession>A0ABR4IES9</accession>
<comment type="caution">
    <text evidence="2">The sequence shown here is derived from an EMBL/GenBank/DDBJ whole genome shotgun (WGS) entry which is preliminary data.</text>
</comment>
<name>A0ABR4IES9_9EURO</name>
<dbReference type="Proteomes" id="UP001610335">
    <property type="component" value="Unassembled WGS sequence"/>
</dbReference>
<dbReference type="Pfam" id="PF12006">
    <property type="entry name" value="DUF3500"/>
    <property type="match status" value="1"/>
</dbReference>
<dbReference type="PANTHER" id="PTHR37489:SF1">
    <property type="entry name" value="DUF3500 DOMAIN-CONTAINING PROTEIN"/>
    <property type="match status" value="1"/>
</dbReference>
<evidence type="ECO:0000313" key="3">
    <source>
        <dbReference type="Proteomes" id="UP001610335"/>
    </source>
</evidence>
<reference evidence="2 3" key="1">
    <citation type="submission" date="2024-07" db="EMBL/GenBank/DDBJ databases">
        <title>Section-level genome sequencing and comparative genomics of Aspergillus sections Usti and Cavernicolus.</title>
        <authorList>
            <consortium name="Lawrence Berkeley National Laboratory"/>
            <person name="Nybo J.L."/>
            <person name="Vesth T.C."/>
            <person name="Theobald S."/>
            <person name="Frisvad J.C."/>
            <person name="Larsen T.O."/>
            <person name="Kjaerboelling I."/>
            <person name="Rothschild-Mancinelli K."/>
            <person name="Lyhne E.K."/>
            <person name="Kogle M.E."/>
            <person name="Barry K."/>
            <person name="Clum A."/>
            <person name="Na H."/>
            <person name="Ledsgaard L."/>
            <person name="Lin J."/>
            <person name="Lipzen A."/>
            <person name="Kuo A."/>
            <person name="Riley R."/>
            <person name="Mondo S."/>
            <person name="LaButti K."/>
            <person name="Haridas S."/>
            <person name="Pangalinan J."/>
            <person name="Salamov A.A."/>
            <person name="Simmons B.A."/>
            <person name="Magnuson J.K."/>
            <person name="Chen J."/>
            <person name="Drula E."/>
            <person name="Henrissat B."/>
            <person name="Wiebenga A."/>
            <person name="Lubbers R.J."/>
            <person name="Gomes A.C."/>
            <person name="Makela M.R."/>
            <person name="Stajich J."/>
            <person name="Grigoriev I.V."/>
            <person name="Mortensen U.H."/>
            <person name="De vries R.P."/>
            <person name="Baker S.E."/>
            <person name="Andersen M.R."/>
        </authorList>
    </citation>
    <scope>NUCLEOTIDE SEQUENCE [LARGE SCALE GENOMIC DNA]</scope>
    <source>
        <strain evidence="2 3">CBS 600.67</strain>
    </source>
</reference>
<protein>
    <recommendedName>
        <fullName evidence="4">DUF3500 domain-containing protein</fullName>
    </recommendedName>
</protein>
<evidence type="ECO:0008006" key="4">
    <source>
        <dbReference type="Google" id="ProtNLM"/>
    </source>
</evidence>
<dbReference type="PANTHER" id="PTHR37489">
    <property type="entry name" value="DUF3500 DOMAIN-CONTAINING PROTEIN"/>
    <property type="match status" value="1"/>
</dbReference>
<keyword evidence="3" id="KW-1185">Reference proteome</keyword>
<sequence length="409" mass="46794">MSANFRDFIPPHGHPRVNGLDTTDPETYSMDTLKVPGIQRIVSKWKANVDEPYYGITSDGKRRDNLFELADEGAPLEEMVVCADRVMALLEPAELLKLSHEIDSDDWRRWSNPEFLIYRTGIRLEDMAEDTVQAILGLVRASTSPTGYARLMGAMQTNAFLGELCNATTIMNQRSYQFSLYGTPSRAEPWGYSLFGHHLSFNLFVVGKQLIATPIFLGAEPNVIDWGPNAGVRILDTAGDLPLQIMQSLPVHLQQLARIFEMMHDDKMPEGRWNPADQRHVAGAFQDNRIIPYEGIKALQMPQPQQEQLQQVISFYLDILPEGPYRARMQQVKTHWEETYFCWIGGFGDDDAFYYRIQSPVILLEFDHHSGVFLLNKEPAKYHVHTIMRTPNGNDYGRELLRLYREQGE</sequence>